<gene>
    <name evidence="1" type="ORF">SAMN05660964_01670</name>
</gene>
<dbReference type="OrthoDB" id="5625017at2"/>
<dbReference type="EMBL" id="FNQP01000008">
    <property type="protein sequence ID" value="SEA47691.1"/>
    <property type="molecule type" value="Genomic_DNA"/>
</dbReference>
<accession>A0A1H4BHS7</accession>
<dbReference type="Proteomes" id="UP000199397">
    <property type="component" value="Unassembled WGS sequence"/>
</dbReference>
<sequence length="151" mass="16695">MTEQLTQTSSNTSALDTTTSATWGLAKKRANDYLKLHHLPEAEREQLLARITGKLARAGLFTEQELIQLFISTAQEELALMQAGNADSSCCQCKKTTVDVSSSVEETENKTDNRTNKTGPRFERSSIRVAPLQAITLLPSAARTRQRLITK</sequence>
<proteinExistence type="predicted"/>
<name>A0A1H4BHS7_9GAMM</name>
<dbReference type="RefSeq" id="WP_093067319.1">
    <property type="nucleotide sequence ID" value="NZ_FNQP01000008.1"/>
</dbReference>
<organism evidence="1 2">
    <name type="scientific">Thiothrix caldifontis</name>
    <dbReference type="NCBI Taxonomy" id="525918"/>
    <lineage>
        <taxon>Bacteria</taxon>
        <taxon>Pseudomonadati</taxon>
        <taxon>Pseudomonadota</taxon>
        <taxon>Gammaproteobacteria</taxon>
        <taxon>Thiotrichales</taxon>
        <taxon>Thiotrichaceae</taxon>
        <taxon>Thiothrix</taxon>
    </lineage>
</organism>
<protein>
    <submittedName>
        <fullName evidence="1">Uncharacterized protein</fullName>
    </submittedName>
</protein>
<reference evidence="1 2" key="1">
    <citation type="submission" date="2016-10" db="EMBL/GenBank/DDBJ databases">
        <authorList>
            <person name="de Groot N.N."/>
        </authorList>
    </citation>
    <scope>NUCLEOTIDE SEQUENCE [LARGE SCALE GENOMIC DNA]</scope>
    <source>
        <strain evidence="1 2">DSM 21228</strain>
    </source>
</reference>
<keyword evidence="2" id="KW-1185">Reference proteome</keyword>
<evidence type="ECO:0000313" key="2">
    <source>
        <dbReference type="Proteomes" id="UP000199397"/>
    </source>
</evidence>
<dbReference type="AlphaFoldDB" id="A0A1H4BHS7"/>
<dbReference type="STRING" id="525918.SAMN05660964_01670"/>
<evidence type="ECO:0000313" key="1">
    <source>
        <dbReference type="EMBL" id="SEA47691.1"/>
    </source>
</evidence>